<dbReference type="AlphaFoldDB" id="A0A437QTW4"/>
<evidence type="ECO:0000313" key="2">
    <source>
        <dbReference type="Proteomes" id="UP000287447"/>
    </source>
</evidence>
<dbReference type="Proteomes" id="UP000287447">
    <property type="component" value="Unassembled WGS sequence"/>
</dbReference>
<organism evidence="1 2">
    <name type="scientific">Hwanghaeella grinnelliae</name>
    <dbReference type="NCBI Taxonomy" id="2500179"/>
    <lineage>
        <taxon>Bacteria</taxon>
        <taxon>Pseudomonadati</taxon>
        <taxon>Pseudomonadota</taxon>
        <taxon>Alphaproteobacteria</taxon>
        <taxon>Rhodospirillales</taxon>
        <taxon>Rhodospirillaceae</taxon>
        <taxon>Hwanghaeella</taxon>
    </lineage>
</organism>
<accession>A0A437QTW4</accession>
<dbReference type="NCBIfam" id="TIGR02444">
    <property type="entry name" value="TIGR02444 family protein"/>
    <property type="match status" value="1"/>
</dbReference>
<comment type="caution">
    <text evidence="1">The sequence shown here is derived from an EMBL/GenBank/DDBJ whole genome shotgun (WGS) entry which is preliminary data.</text>
</comment>
<dbReference type="EMBL" id="SADE01000001">
    <property type="protein sequence ID" value="RVU37929.1"/>
    <property type="molecule type" value="Genomic_DNA"/>
</dbReference>
<protein>
    <submittedName>
        <fullName evidence="1">TIGR02444 family protein</fullName>
    </submittedName>
</protein>
<reference evidence="2" key="1">
    <citation type="submission" date="2019-01" db="EMBL/GenBank/DDBJ databases">
        <title>Gri0909 isolated from a small marine red alga.</title>
        <authorList>
            <person name="Kim J."/>
            <person name="Jeong S.E."/>
            <person name="Jeon C.O."/>
        </authorList>
    </citation>
    <scope>NUCLEOTIDE SEQUENCE [LARGE SCALE GENOMIC DNA]</scope>
    <source>
        <strain evidence="2">Gri0909</strain>
    </source>
</reference>
<name>A0A437QTW4_9PROT</name>
<evidence type="ECO:0000313" key="1">
    <source>
        <dbReference type="EMBL" id="RVU37929.1"/>
    </source>
</evidence>
<dbReference type="RefSeq" id="WP_127763302.1">
    <property type="nucleotide sequence ID" value="NZ_SADE01000001.1"/>
</dbReference>
<dbReference type="OrthoDB" id="7875767at2"/>
<sequence length="199" mass="22117">MTDDRGPDLSAEDFPPAAESLALDNPFWQFSLSAYSSSAVREACLETQDQYGADVNLMLLCCWVGFSGVRLDGAGVKRLDRLVEGWRKEVIGPIRTVRRRLVEAVGPMGPQVTAKFREDVKAAELQAEQIQQAVLYRALETLPGRDARNAERSGVARMNLTLYLKDVRGIDDKAVLKEIVEATVLGCRDELEKEEDETT</sequence>
<dbReference type="InterPro" id="IPR012659">
    <property type="entry name" value="CHP02444"/>
</dbReference>
<keyword evidence="2" id="KW-1185">Reference proteome</keyword>
<gene>
    <name evidence="1" type="ORF">EOI86_01085</name>
</gene>
<dbReference type="Pfam" id="PF09523">
    <property type="entry name" value="DUF2390"/>
    <property type="match status" value="1"/>
</dbReference>
<proteinExistence type="predicted"/>